<comment type="similarity">
    <text evidence="2">Belongs to the peptidase S1 family. CLIP subfamily.</text>
</comment>
<evidence type="ECO:0000259" key="4">
    <source>
        <dbReference type="PROSITE" id="PS50240"/>
    </source>
</evidence>
<dbReference type="KEGG" id="mcal:110286813"/>
<keyword evidence="1" id="KW-1015">Disulfide bond</keyword>
<dbReference type="RefSeq" id="XP_021009083.1">
    <property type="nucleotide sequence ID" value="XM_021153424.2"/>
</dbReference>
<dbReference type="PANTHER" id="PTHR24256">
    <property type="entry name" value="TRYPTASE-RELATED"/>
    <property type="match status" value="1"/>
</dbReference>
<gene>
    <name evidence="6" type="primary">LOC110286813</name>
</gene>
<dbReference type="PROSITE" id="PS50240">
    <property type="entry name" value="TRYPSIN_DOM"/>
    <property type="match status" value="1"/>
</dbReference>
<dbReference type="InterPro" id="IPR051487">
    <property type="entry name" value="Ser/Thr_Proteases_Immune/Dev"/>
</dbReference>
<dbReference type="Gene3D" id="2.40.10.10">
    <property type="entry name" value="Trypsin-like serine proteases"/>
    <property type="match status" value="1"/>
</dbReference>
<dbReference type="InterPro" id="IPR001254">
    <property type="entry name" value="Trypsin_dom"/>
</dbReference>
<dbReference type="InterPro" id="IPR009003">
    <property type="entry name" value="Peptidase_S1_PA"/>
</dbReference>
<evidence type="ECO:0000313" key="5">
    <source>
        <dbReference type="Proteomes" id="UP000515126"/>
    </source>
</evidence>
<dbReference type="Pfam" id="PF00089">
    <property type="entry name" value="Trypsin"/>
    <property type="match status" value="1"/>
</dbReference>
<evidence type="ECO:0000256" key="1">
    <source>
        <dbReference type="ARBA" id="ARBA00023157"/>
    </source>
</evidence>
<reference evidence="6" key="1">
    <citation type="submission" date="2025-08" db="UniProtKB">
        <authorList>
            <consortium name="RefSeq"/>
        </authorList>
    </citation>
    <scope>IDENTIFICATION</scope>
</reference>
<dbReference type="InterPro" id="IPR043504">
    <property type="entry name" value="Peptidase_S1_PA_chymotrypsin"/>
</dbReference>
<dbReference type="GO" id="GO:0006508">
    <property type="term" value="P:proteolysis"/>
    <property type="evidence" value="ECO:0007669"/>
    <property type="project" value="InterPro"/>
</dbReference>
<accession>A0A6P5NZF5</accession>
<keyword evidence="5" id="KW-1185">Reference proteome</keyword>
<feature type="signal peptide" evidence="3">
    <location>
        <begin position="1"/>
        <end position="19"/>
    </location>
</feature>
<evidence type="ECO:0000256" key="3">
    <source>
        <dbReference type="SAM" id="SignalP"/>
    </source>
</evidence>
<feature type="chain" id="PRO_5027665214" evidence="3">
    <location>
        <begin position="20"/>
        <end position="604"/>
    </location>
</feature>
<dbReference type="Proteomes" id="UP000515126">
    <property type="component" value="Chromosome X"/>
</dbReference>
<proteinExistence type="inferred from homology"/>
<protein>
    <submittedName>
        <fullName evidence="6">Uncharacterized protein LOC110286813 isoform X1</fullName>
    </submittedName>
</protein>
<dbReference type="SMART" id="SM00020">
    <property type="entry name" value="Tryp_SPc"/>
    <property type="match status" value="1"/>
</dbReference>
<dbReference type="GO" id="GO:0004252">
    <property type="term" value="F:serine-type endopeptidase activity"/>
    <property type="evidence" value="ECO:0007669"/>
    <property type="project" value="InterPro"/>
</dbReference>
<name>A0A6P5NZF5_MUSCR</name>
<dbReference type="SUPFAM" id="SSF50494">
    <property type="entry name" value="Trypsin-like serine proteases"/>
    <property type="match status" value="1"/>
</dbReference>
<keyword evidence="3" id="KW-0732">Signal</keyword>
<organism evidence="5 6">
    <name type="scientific">Mus caroli</name>
    <name type="common">Ryukyu mouse</name>
    <name type="synonym">Ricefield mouse</name>
    <dbReference type="NCBI Taxonomy" id="10089"/>
    <lineage>
        <taxon>Eukaryota</taxon>
        <taxon>Metazoa</taxon>
        <taxon>Chordata</taxon>
        <taxon>Craniata</taxon>
        <taxon>Vertebrata</taxon>
        <taxon>Euteleostomi</taxon>
        <taxon>Mammalia</taxon>
        <taxon>Eutheria</taxon>
        <taxon>Euarchontoglires</taxon>
        <taxon>Glires</taxon>
        <taxon>Rodentia</taxon>
        <taxon>Myomorpha</taxon>
        <taxon>Muroidea</taxon>
        <taxon>Muridae</taxon>
        <taxon>Murinae</taxon>
        <taxon>Mus</taxon>
        <taxon>Mus</taxon>
    </lineage>
</organism>
<feature type="domain" description="Peptidase S1" evidence="4">
    <location>
        <begin position="33"/>
        <end position="254"/>
    </location>
</feature>
<evidence type="ECO:0000256" key="2">
    <source>
        <dbReference type="ARBA" id="ARBA00024195"/>
    </source>
</evidence>
<evidence type="ECO:0000313" key="6">
    <source>
        <dbReference type="RefSeq" id="XP_021009083.1"/>
    </source>
</evidence>
<dbReference type="GeneID" id="110286813"/>
<dbReference type="AlphaFoldDB" id="A0A6P5NZF5"/>
<sequence>MKALLWLYCVLRFVCYCWAVPQMSRLSVSSSSVTGNLLPTNSYIDIPWLASMPDNCQGIVLTTRLILSTANCLKKLKPLYLDISGVNYPESISYGQRICLHPKFNLNDENDPMKADIGLVILEEPINGDEIPLSQSPSTSLKSCSKCQYKSCYVYEYQSSKKLGTSRLKKIAVQLLDFSMCHPLHSSLEKTMGLCIHSQPREDCWVQRASPVLCLLKNHWELVGLIHKTSRICQNPTVIIRTAPYFTWIKQFIKASKKLLNPTRSLHCRTSYENEYVPQIRHSHNYFTTLASSDYLLRVLQGNVGVSPQTTHTNNVPTIFNFSDLNYLADSHRSFLDKNQTPQPVQQLPVAGLPGKFGHNLIQYQPNTPPHNIGNFSKSPLSQVISNTTISYNSSKTDDDNPLGFAAYNTDESFDKIMADIIKQSSPSEDDEVEPENLYEDSMADNSWTENVADLEKYQNLLRTMLDEPQSQYTTKASLPPNLYLTEGEVPWGLSTSGTTVKKTDLPMKCLQQNETSNMTPFESRGTPKPSGIITPWNSLFGYNVVTSQDQAVTDSVRAQNYPVTDARQLQILPLDSIGMPSTPKFTYESLPTDFEAKTHQNPN</sequence>